<feature type="region of interest" description="Disordered" evidence="3">
    <location>
        <begin position="741"/>
        <end position="938"/>
    </location>
</feature>
<dbReference type="GeneID" id="13404374"/>
<feature type="region of interest" description="Disordered" evidence="3">
    <location>
        <begin position="390"/>
        <end position="449"/>
    </location>
</feature>
<dbReference type="GO" id="GO:0005829">
    <property type="term" value="C:cytosol"/>
    <property type="evidence" value="ECO:0007669"/>
    <property type="project" value="TreeGrafter"/>
</dbReference>
<feature type="region of interest" description="Disordered" evidence="3">
    <location>
        <begin position="959"/>
        <end position="994"/>
    </location>
</feature>
<feature type="compositionally biased region" description="Basic and acidic residues" evidence="3">
    <location>
        <begin position="960"/>
        <end position="986"/>
    </location>
</feature>
<dbReference type="PANTHER" id="PTHR12634:SF8">
    <property type="entry name" value="FIERY MOUNTAIN, ISOFORM D"/>
    <property type="match status" value="1"/>
</dbReference>
<dbReference type="STRING" id="336722.F9X5W1"/>
<organism evidence="4 5">
    <name type="scientific">Zymoseptoria tritici (strain CBS 115943 / IPO323)</name>
    <name type="common">Speckled leaf blotch fungus</name>
    <name type="synonym">Septoria tritici</name>
    <dbReference type="NCBI Taxonomy" id="336722"/>
    <lineage>
        <taxon>Eukaryota</taxon>
        <taxon>Fungi</taxon>
        <taxon>Dikarya</taxon>
        <taxon>Ascomycota</taxon>
        <taxon>Pezizomycotina</taxon>
        <taxon>Dothideomycetes</taxon>
        <taxon>Dothideomycetidae</taxon>
        <taxon>Mycosphaerellales</taxon>
        <taxon>Mycosphaerellaceae</taxon>
        <taxon>Zymoseptoria</taxon>
    </lineage>
</organism>
<keyword evidence="2" id="KW-0131">Cell cycle</keyword>
<feature type="compositionally biased region" description="Basic and acidic residues" evidence="3">
    <location>
        <begin position="397"/>
        <end position="407"/>
    </location>
</feature>
<feature type="compositionally biased region" description="Low complexity" evidence="3">
    <location>
        <begin position="1367"/>
        <end position="1388"/>
    </location>
</feature>
<dbReference type="OMA" id="HAYIACE"/>
<evidence type="ECO:0000313" key="4">
    <source>
        <dbReference type="EMBL" id="EGP89217.1"/>
    </source>
</evidence>
<dbReference type="EMBL" id="CM001198">
    <property type="protein sequence ID" value="EGP89217.1"/>
    <property type="molecule type" value="Genomic_DNA"/>
</dbReference>
<dbReference type="Proteomes" id="UP000008062">
    <property type="component" value="Chromosome 3"/>
</dbReference>
<proteinExistence type="inferred from homology"/>
<dbReference type="CDD" id="cd13214">
    <property type="entry name" value="PH-GRAM_WBP2"/>
    <property type="match status" value="1"/>
</dbReference>
<dbReference type="OrthoDB" id="295029at2759"/>
<feature type="compositionally biased region" description="Basic and acidic residues" evidence="3">
    <location>
        <begin position="1436"/>
        <end position="1448"/>
    </location>
</feature>
<feature type="region of interest" description="Disordered" evidence="3">
    <location>
        <begin position="1352"/>
        <end position="1501"/>
    </location>
</feature>
<dbReference type="GO" id="GO:0019888">
    <property type="term" value="F:protein phosphatase regulator activity"/>
    <property type="evidence" value="ECO:0007669"/>
    <property type="project" value="TreeGrafter"/>
</dbReference>
<feature type="compositionally biased region" description="Polar residues" evidence="3">
    <location>
        <begin position="1288"/>
        <end position="1301"/>
    </location>
</feature>
<feature type="compositionally biased region" description="Low complexity" evidence="3">
    <location>
        <begin position="1395"/>
        <end position="1407"/>
    </location>
</feature>
<dbReference type="SUPFAM" id="SSF50729">
    <property type="entry name" value="PH domain-like"/>
    <property type="match status" value="1"/>
</dbReference>
<name>F9X5W1_ZYMTI</name>
<dbReference type="GO" id="GO:0019903">
    <property type="term" value="F:protein phosphatase binding"/>
    <property type="evidence" value="ECO:0007669"/>
    <property type="project" value="InterPro"/>
</dbReference>
<evidence type="ECO:0000256" key="3">
    <source>
        <dbReference type="SAM" id="MobiDB-lite"/>
    </source>
</evidence>
<keyword evidence="5" id="KW-1185">Reference proteome</keyword>
<dbReference type="KEGG" id="ztr:MYCGRDRAFT_108818"/>
<dbReference type="RefSeq" id="XP_003854241.1">
    <property type="nucleotide sequence ID" value="XM_003854193.1"/>
</dbReference>
<sequence>MSVNWVLLSPATSPPYTPLPNEQTLLVAPPRIGLSITTPSHYPGKQQQPFSITHTLGTLYLTNQRIVYLPDKATDKFKSFAAPLINLHDSHVTAPFFGPNVWTAALQPVNGGGIPTPAGGVVELKLTFKDGGAYDFSTKYEQVRDRLQQALEVARLNGEQTGNSRGGALNGVDISNVNLEELPAYSEESDGPLLPPTHAAVANSQRVVSPVLQQQGDSGDAVQDFNRWVKVPSSGPCVGHMMKRLCTIGRGFGNPLGKETPTLSRTDSTTTHLESTHLSLKAVHDTTRPDTRDLTILTRSHAAFAPHGCAGHTRSTHQYNDFHTMFWRFGGYANISTLDTILDKQDVTVEELLDESDLIQELKQQNSKLIEFLRDDAVLKKLLTYVTADKTDEEPEEKGKEAEKEKSAEDDEKTTTGLSFFGKGKGRARSKSSSKKDGDGETEQEKRETQRKKYALVSCEVLSSEVWSLTEAVLEQQDALREFWQYIRRPAPLDPLQAGYFTKVNETLLDKKTEDMLAFFKGLDGIVPAMLQHVDCPMVMDLLLKIISLEKHEGGQGIVDWLQGQDLIPLLLSYLSPEQSSATQTSAGDFLKAIITISANATTQDQSVIGPNELTRQLVSEECINTLIQDMLLGGNPLTVGVGIIIEVIRKNNSDYDLDNQIGPEPKTSDPIYLGTLLRQFATHVPDFMRLIRAPSAKKPDLKAAFGRKIEPLGFDRFKTCELMAELLHCSNMGLLNERGTDEEVRKRDAERERLKAQGKLTTPRLPDAHDNSFDEFGSSVDSHGFHHAERPSQEEMNEREEDRRLEVQNASDEDGFEQVNAPSEDQTEDEPAFDDLNDTIDRTTHGGLPLLEKVEKRTPSDIQVNSPTDIASIPAPLSPKKQTSPTKLMHFDPPPTHAADSPTTAGVTDQIKSLDVDEDTVMSEFGQAPAEEGKHTSLLTSRLAAEWLSDIADEDGPSELERALARPEDKPAPLFVRKDSPTKEEVDADSSQDIDQSVATLHGHEPAPTNGDRAPYDTELDGSPVVGDLLKIQFVEHQVVPTILDFFFRFPWNNFLHNVVYDVVQQVFNGTLDRGYNRSLAFDLFTPTPLKDGETIETIGLASGHDITDRILDGQKASDVSQKERNMRLGYMGHLTLIAEEVCKFGNKHPPEALDEAITERVTRAEWVTYVEGVLADTRDKDNAVLGGVRPETAIGIRSMGSGGGVSAGFSNNTANTLANAGLGGNGGGMTPQDTLAMSEGTVGQSFEINAGTMLSGFGDDDDDEMEDEAITRERDRRAAFEDDEQNSLNLSPEAHTSSAPAPLNIPPSRARRTLAARLAQKSNQNASGNPDEVEDELALDPDAADAAALEAAKEMPDSPPSIDLDAASTAVAGSGAAAAAAGDASGVGAGQQLRASRFSGLFSSSDSDDSSGDSSSSPPAAGSRRSGVPDDEDAAGRDVTLEREGGDYEDDEEEGEWSDTGFGTSSGEPVAKRMGGKARRPSRGVELKVVAGSGLHEEA</sequence>
<feature type="compositionally biased region" description="Polar residues" evidence="3">
    <location>
        <begin position="902"/>
        <end position="912"/>
    </location>
</feature>
<evidence type="ECO:0000256" key="2">
    <source>
        <dbReference type="ARBA" id="ARBA00023306"/>
    </source>
</evidence>
<reference evidence="4 5" key="1">
    <citation type="journal article" date="2011" name="PLoS Genet.">
        <title>Finished genome of the fungal wheat pathogen Mycosphaerella graminicola reveals dispensome structure, chromosome plasticity, and stealth pathogenesis.</title>
        <authorList>
            <person name="Goodwin S.B."/>
            <person name="Ben M'barek S."/>
            <person name="Dhillon B."/>
            <person name="Wittenberg A.H.J."/>
            <person name="Crane C.F."/>
            <person name="Hane J.K."/>
            <person name="Foster A.J."/>
            <person name="Van der Lee T.A.J."/>
            <person name="Grimwood J."/>
            <person name="Aerts A."/>
            <person name="Antoniw J."/>
            <person name="Bailey A."/>
            <person name="Bluhm B."/>
            <person name="Bowler J."/>
            <person name="Bristow J."/>
            <person name="van der Burgt A."/>
            <person name="Canto-Canche B."/>
            <person name="Churchill A.C.L."/>
            <person name="Conde-Ferraez L."/>
            <person name="Cools H.J."/>
            <person name="Coutinho P.M."/>
            <person name="Csukai M."/>
            <person name="Dehal P."/>
            <person name="De Wit P."/>
            <person name="Donzelli B."/>
            <person name="van de Geest H.C."/>
            <person name="van Ham R.C.H.J."/>
            <person name="Hammond-Kosack K.E."/>
            <person name="Henrissat B."/>
            <person name="Kilian A."/>
            <person name="Kobayashi A.K."/>
            <person name="Koopmann E."/>
            <person name="Kourmpetis Y."/>
            <person name="Kuzniar A."/>
            <person name="Lindquist E."/>
            <person name="Lombard V."/>
            <person name="Maliepaard C."/>
            <person name="Martins N."/>
            <person name="Mehrabi R."/>
            <person name="Nap J.P.H."/>
            <person name="Ponomarenko A."/>
            <person name="Rudd J.J."/>
            <person name="Salamov A."/>
            <person name="Schmutz J."/>
            <person name="Schouten H.J."/>
            <person name="Shapiro H."/>
            <person name="Stergiopoulos I."/>
            <person name="Torriani S.F.F."/>
            <person name="Tu H."/>
            <person name="de Vries R.P."/>
            <person name="Waalwijk C."/>
            <person name="Ware S.B."/>
            <person name="Wiebenga A."/>
            <person name="Zwiers L.-H."/>
            <person name="Oliver R.P."/>
            <person name="Grigoriev I.V."/>
            <person name="Kema G.H.J."/>
        </authorList>
    </citation>
    <scope>NUCLEOTIDE SEQUENCE [LARGE SCALE GENOMIC DNA]</scope>
    <source>
        <strain evidence="5">CBS 115943 / IPO323</strain>
    </source>
</reference>
<feature type="region of interest" description="Disordered" evidence="3">
    <location>
        <begin position="1002"/>
        <end position="1021"/>
    </location>
</feature>
<feature type="compositionally biased region" description="Acidic residues" evidence="3">
    <location>
        <begin position="826"/>
        <end position="839"/>
    </location>
</feature>
<dbReference type="eggNOG" id="KOG2073">
    <property type="taxonomic scope" value="Eukaryota"/>
</dbReference>
<feature type="region of interest" description="Disordered" evidence="3">
    <location>
        <begin position="1276"/>
        <end position="1309"/>
    </location>
</feature>
<gene>
    <name evidence="4" type="primary">SIT4</name>
    <name evidence="4" type="ORF">MYCGRDRAFT_108818</name>
</gene>
<feature type="compositionally biased region" description="Acidic residues" evidence="3">
    <location>
        <begin position="1449"/>
        <end position="1459"/>
    </location>
</feature>
<dbReference type="PANTHER" id="PTHR12634">
    <property type="entry name" value="SIT4 YEAST -ASSOCIATING PROTEIN-RELATED"/>
    <property type="match status" value="1"/>
</dbReference>
<dbReference type="FunCoup" id="F9X5W1">
    <property type="interactions" value="972"/>
</dbReference>
<protein>
    <submittedName>
        <fullName evidence="4">SAP family cell cycle dependent phosphatase-associated protein</fullName>
    </submittedName>
</protein>
<feature type="compositionally biased region" description="Basic and acidic residues" evidence="3">
    <location>
        <begin position="434"/>
        <end position="448"/>
    </location>
</feature>
<feature type="compositionally biased region" description="Basic and acidic residues" evidence="3">
    <location>
        <begin position="784"/>
        <end position="794"/>
    </location>
</feature>
<dbReference type="eggNOG" id="KOG3294">
    <property type="taxonomic scope" value="Eukaryota"/>
</dbReference>
<feature type="compositionally biased region" description="Basic residues" evidence="3">
    <location>
        <begin position="424"/>
        <end position="433"/>
    </location>
</feature>
<dbReference type="GO" id="GO:0005634">
    <property type="term" value="C:nucleus"/>
    <property type="evidence" value="ECO:0007669"/>
    <property type="project" value="TreeGrafter"/>
</dbReference>
<dbReference type="Pfam" id="PF04499">
    <property type="entry name" value="SAPS"/>
    <property type="match status" value="1"/>
</dbReference>
<dbReference type="InterPro" id="IPR007587">
    <property type="entry name" value="SAPS"/>
</dbReference>
<feature type="compositionally biased region" description="Basic and acidic residues" evidence="3">
    <location>
        <begin position="741"/>
        <end position="756"/>
    </location>
</feature>
<dbReference type="InParanoid" id="F9X5W1"/>
<dbReference type="HOGENOM" id="CLU_003676_1_0_1"/>
<feature type="compositionally biased region" description="Low complexity" evidence="3">
    <location>
        <begin position="1414"/>
        <end position="1428"/>
    </location>
</feature>
<feature type="compositionally biased region" description="Polar residues" evidence="3">
    <location>
        <begin position="861"/>
        <end position="870"/>
    </location>
</feature>
<evidence type="ECO:0000256" key="1">
    <source>
        <dbReference type="ARBA" id="ARBA00006180"/>
    </source>
</evidence>
<comment type="similarity">
    <text evidence="1">Belongs to the SAPS family.</text>
</comment>
<evidence type="ECO:0000313" key="5">
    <source>
        <dbReference type="Proteomes" id="UP000008062"/>
    </source>
</evidence>
<accession>F9X5W1</accession>